<name>A0ABM8IKV3_9FIRM</name>
<dbReference type="InterPro" id="IPR011990">
    <property type="entry name" value="TPR-like_helical_dom_sf"/>
</dbReference>
<organism evidence="1 2">
    <name type="scientific">Turicibacter faecis</name>
    <dbReference type="NCBI Taxonomy" id="2963365"/>
    <lineage>
        <taxon>Bacteria</taxon>
        <taxon>Bacillati</taxon>
        <taxon>Bacillota</taxon>
        <taxon>Erysipelotrichia</taxon>
        <taxon>Erysipelotrichales</taxon>
        <taxon>Turicibacteraceae</taxon>
        <taxon>Turicibacter</taxon>
    </lineage>
</organism>
<evidence type="ECO:0000313" key="2">
    <source>
        <dbReference type="Proteomes" id="UP001432099"/>
    </source>
</evidence>
<protein>
    <recommendedName>
        <fullName evidence="3">Tetratricopeptide repeat protein</fullName>
    </recommendedName>
</protein>
<dbReference type="Proteomes" id="UP001432099">
    <property type="component" value="Chromosome"/>
</dbReference>
<sequence>MGQIKGDALFEECVICSVNYLKSYQYKEALAMIHEAMQADDTSALVYNLLGIYYEMKGDYVRARKLYLVASALDASFLPAMNNLNRLTSYMAERTQVSIDFGNYERHK</sequence>
<dbReference type="EMBL" id="AP028127">
    <property type="protein sequence ID" value="BEH90274.1"/>
    <property type="molecule type" value="Genomic_DNA"/>
</dbReference>
<accession>A0ABM8IKV3</accession>
<dbReference type="RefSeq" id="WP_338617803.1">
    <property type="nucleotide sequence ID" value="NZ_AP028127.1"/>
</dbReference>
<keyword evidence="2" id="KW-1185">Reference proteome</keyword>
<dbReference type="SUPFAM" id="SSF48452">
    <property type="entry name" value="TPR-like"/>
    <property type="match status" value="1"/>
</dbReference>
<evidence type="ECO:0008006" key="3">
    <source>
        <dbReference type="Google" id="ProtNLM"/>
    </source>
</evidence>
<reference evidence="1" key="1">
    <citation type="journal article" date="2024" name="Int. J. Syst. Evol. Microbiol.">
        <title>Turicibacter faecis sp. nov., isolated from faeces of heart failure mouse model.</title>
        <authorList>
            <person name="Imamura Y."/>
            <person name="Motooka D."/>
            <person name="Nakajima Y."/>
            <person name="Ito S."/>
            <person name="Kitakaze M."/>
            <person name="Iida T."/>
            <person name="Nakamura S."/>
        </authorList>
    </citation>
    <scope>NUCLEOTIDE SEQUENCE</scope>
    <source>
        <strain evidence="1">TC023</strain>
    </source>
</reference>
<proteinExistence type="predicted"/>
<gene>
    <name evidence="1" type="ORF">T23_03760</name>
</gene>
<dbReference type="Gene3D" id="1.25.40.10">
    <property type="entry name" value="Tetratricopeptide repeat domain"/>
    <property type="match status" value="1"/>
</dbReference>
<evidence type="ECO:0000313" key="1">
    <source>
        <dbReference type="EMBL" id="BEH90274.1"/>
    </source>
</evidence>